<dbReference type="InParanoid" id="A0EDP8"/>
<dbReference type="KEGG" id="ptm:GSPATT00025759001"/>
<keyword evidence="3" id="KW-1185">Reference proteome</keyword>
<evidence type="ECO:0000256" key="1">
    <source>
        <dbReference type="SAM" id="MobiDB-lite"/>
    </source>
</evidence>
<feature type="region of interest" description="Disordered" evidence="1">
    <location>
        <begin position="53"/>
        <end position="100"/>
    </location>
</feature>
<evidence type="ECO:0000313" key="3">
    <source>
        <dbReference type="Proteomes" id="UP000000600"/>
    </source>
</evidence>
<dbReference type="OMA" id="TKFNNSC"/>
<dbReference type="HOGENOM" id="CLU_1386565_0_0_1"/>
<dbReference type="OrthoDB" id="303513at2759"/>
<name>A0EDP8_PARTE</name>
<evidence type="ECO:0000313" key="2">
    <source>
        <dbReference type="EMBL" id="CAK93415.1"/>
    </source>
</evidence>
<reference evidence="2 3" key="1">
    <citation type="journal article" date="2006" name="Nature">
        <title>Global trends of whole-genome duplications revealed by the ciliate Paramecium tetraurelia.</title>
        <authorList>
            <consortium name="Genoscope"/>
            <person name="Aury J.-M."/>
            <person name="Jaillon O."/>
            <person name="Duret L."/>
            <person name="Noel B."/>
            <person name="Jubin C."/>
            <person name="Porcel B.M."/>
            <person name="Segurens B."/>
            <person name="Daubin V."/>
            <person name="Anthouard V."/>
            <person name="Aiach N."/>
            <person name="Arnaiz O."/>
            <person name="Billaut A."/>
            <person name="Beisson J."/>
            <person name="Blanc I."/>
            <person name="Bouhouche K."/>
            <person name="Camara F."/>
            <person name="Duharcourt S."/>
            <person name="Guigo R."/>
            <person name="Gogendeau D."/>
            <person name="Katinka M."/>
            <person name="Keller A.-M."/>
            <person name="Kissmehl R."/>
            <person name="Klotz C."/>
            <person name="Koll F."/>
            <person name="Le Moue A."/>
            <person name="Lepere C."/>
            <person name="Malinsky S."/>
            <person name="Nowacki M."/>
            <person name="Nowak J.K."/>
            <person name="Plattner H."/>
            <person name="Poulain J."/>
            <person name="Ruiz F."/>
            <person name="Serrano V."/>
            <person name="Zagulski M."/>
            <person name="Dessen P."/>
            <person name="Betermier M."/>
            <person name="Weissenbach J."/>
            <person name="Scarpelli C."/>
            <person name="Schachter V."/>
            <person name="Sperling L."/>
            <person name="Meyer E."/>
            <person name="Cohen J."/>
            <person name="Wincker P."/>
        </authorList>
    </citation>
    <scope>NUCLEOTIDE SEQUENCE [LARGE SCALE GENOMIC DNA]</scope>
    <source>
        <strain evidence="2 3">Stock d4-2</strain>
    </source>
</reference>
<dbReference type="AlphaFoldDB" id="A0EDP8"/>
<dbReference type="GeneID" id="5046597"/>
<feature type="compositionally biased region" description="Polar residues" evidence="1">
    <location>
        <begin position="72"/>
        <end position="100"/>
    </location>
</feature>
<dbReference type="EMBL" id="CT868672">
    <property type="protein sequence ID" value="CAK93415.1"/>
    <property type="molecule type" value="Genomic_DNA"/>
</dbReference>
<feature type="compositionally biased region" description="Low complexity" evidence="1">
    <location>
        <begin position="53"/>
        <end position="66"/>
    </location>
</feature>
<dbReference type="Proteomes" id="UP000000600">
    <property type="component" value="Unassembled WGS sequence"/>
</dbReference>
<sequence>MGIKCSQPQKSISVFYTLNSFDEKEQQSHQASQTLNYSFPQKQILESIKTKLQLQQEQNLPQQPDDPGSPMQALSENTQEGGEFTKFNNSCPTTTRMNRSNSNQISFQHNKTSSIKNIHFSQSILNKKNIEAKKGIIKKSRYKSDSQSPSSIQTIKSVRFLITEQIRLQAKSVRTKSLCRKPSTRLLNSSTICSNRDQSLYYKVVF</sequence>
<dbReference type="RefSeq" id="XP_001460812.1">
    <property type="nucleotide sequence ID" value="XM_001460775.1"/>
</dbReference>
<proteinExistence type="predicted"/>
<gene>
    <name evidence="2" type="ORF">GSPATT00025759001</name>
</gene>
<organism evidence="2 3">
    <name type="scientific">Paramecium tetraurelia</name>
    <dbReference type="NCBI Taxonomy" id="5888"/>
    <lineage>
        <taxon>Eukaryota</taxon>
        <taxon>Sar</taxon>
        <taxon>Alveolata</taxon>
        <taxon>Ciliophora</taxon>
        <taxon>Intramacronucleata</taxon>
        <taxon>Oligohymenophorea</taxon>
        <taxon>Peniculida</taxon>
        <taxon>Parameciidae</taxon>
        <taxon>Paramecium</taxon>
    </lineage>
</organism>
<protein>
    <submittedName>
        <fullName evidence="2">Uncharacterized protein</fullName>
    </submittedName>
</protein>
<accession>A0EDP8</accession>